<evidence type="ECO:0000313" key="2">
    <source>
        <dbReference type="EMBL" id="KAK3606172.1"/>
    </source>
</evidence>
<gene>
    <name evidence="2" type="ORF">CHS0354_010806</name>
</gene>
<reference evidence="2" key="1">
    <citation type="journal article" date="2021" name="Genome Biol. Evol.">
        <title>A High-Quality Reference Genome for a Parasitic Bivalve with Doubly Uniparental Inheritance (Bivalvia: Unionida).</title>
        <authorList>
            <person name="Smith C.H."/>
        </authorList>
    </citation>
    <scope>NUCLEOTIDE SEQUENCE</scope>
    <source>
        <strain evidence="2">CHS0354</strain>
    </source>
</reference>
<evidence type="ECO:0000313" key="3">
    <source>
        <dbReference type="Proteomes" id="UP001195483"/>
    </source>
</evidence>
<feature type="compositionally biased region" description="Basic and acidic residues" evidence="1">
    <location>
        <begin position="24"/>
        <end position="44"/>
    </location>
</feature>
<dbReference type="Proteomes" id="UP001195483">
    <property type="component" value="Unassembled WGS sequence"/>
</dbReference>
<sequence length="87" mass="10144">METQKDPWQEADERSMHHLCGFRGAEDTNERGDAVTKNEREPKEKWNAETKQLLLHRRAQRWCHVVACAVQGKVPPMATLIPYLEMD</sequence>
<dbReference type="EMBL" id="JAEAOA010000675">
    <property type="protein sequence ID" value="KAK3606172.1"/>
    <property type="molecule type" value="Genomic_DNA"/>
</dbReference>
<feature type="region of interest" description="Disordered" evidence="1">
    <location>
        <begin position="21"/>
        <end position="44"/>
    </location>
</feature>
<proteinExistence type="predicted"/>
<evidence type="ECO:0000256" key="1">
    <source>
        <dbReference type="SAM" id="MobiDB-lite"/>
    </source>
</evidence>
<name>A0AAE0T984_9BIVA</name>
<accession>A0AAE0T984</accession>
<reference evidence="2" key="3">
    <citation type="submission" date="2023-05" db="EMBL/GenBank/DDBJ databases">
        <authorList>
            <person name="Smith C.H."/>
        </authorList>
    </citation>
    <scope>NUCLEOTIDE SEQUENCE</scope>
    <source>
        <strain evidence="2">CHS0354</strain>
        <tissue evidence="2">Mantle</tissue>
    </source>
</reference>
<organism evidence="2 3">
    <name type="scientific">Potamilus streckersoni</name>
    <dbReference type="NCBI Taxonomy" id="2493646"/>
    <lineage>
        <taxon>Eukaryota</taxon>
        <taxon>Metazoa</taxon>
        <taxon>Spiralia</taxon>
        <taxon>Lophotrochozoa</taxon>
        <taxon>Mollusca</taxon>
        <taxon>Bivalvia</taxon>
        <taxon>Autobranchia</taxon>
        <taxon>Heteroconchia</taxon>
        <taxon>Palaeoheterodonta</taxon>
        <taxon>Unionida</taxon>
        <taxon>Unionoidea</taxon>
        <taxon>Unionidae</taxon>
        <taxon>Ambleminae</taxon>
        <taxon>Lampsilini</taxon>
        <taxon>Potamilus</taxon>
    </lineage>
</organism>
<reference evidence="2" key="2">
    <citation type="journal article" date="2021" name="Genome Biol. Evol.">
        <title>Developing a high-quality reference genome for a parasitic bivalve with doubly uniparental inheritance (Bivalvia: Unionida).</title>
        <authorList>
            <person name="Smith C.H."/>
        </authorList>
    </citation>
    <scope>NUCLEOTIDE SEQUENCE</scope>
    <source>
        <strain evidence="2">CHS0354</strain>
        <tissue evidence="2">Mantle</tissue>
    </source>
</reference>
<comment type="caution">
    <text evidence="2">The sequence shown here is derived from an EMBL/GenBank/DDBJ whole genome shotgun (WGS) entry which is preliminary data.</text>
</comment>
<dbReference type="AlphaFoldDB" id="A0AAE0T984"/>
<keyword evidence="3" id="KW-1185">Reference proteome</keyword>
<protein>
    <submittedName>
        <fullName evidence="2">Uncharacterized protein</fullName>
    </submittedName>
</protein>